<feature type="coiled-coil region" evidence="1">
    <location>
        <begin position="157"/>
        <end position="184"/>
    </location>
</feature>
<protein>
    <submittedName>
        <fullName evidence="3">Uncharacterized protein</fullName>
    </submittedName>
</protein>
<dbReference type="AlphaFoldDB" id="A0A2V3A483"/>
<dbReference type="Proteomes" id="UP000247150">
    <property type="component" value="Unassembled WGS sequence"/>
</dbReference>
<feature type="transmembrane region" description="Helical" evidence="2">
    <location>
        <begin position="61"/>
        <end position="80"/>
    </location>
</feature>
<proteinExistence type="predicted"/>
<evidence type="ECO:0000256" key="1">
    <source>
        <dbReference type="SAM" id="Coils"/>
    </source>
</evidence>
<evidence type="ECO:0000256" key="2">
    <source>
        <dbReference type="SAM" id="Phobius"/>
    </source>
</evidence>
<evidence type="ECO:0000313" key="4">
    <source>
        <dbReference type="Proteomes" id="UP000247150"/>
    </source>
</evidence>
<sequence>MGEMVNKKALENLEAASDKFDPYIKSIRESIPKVADDDIHFDHDLNKKKWKKAYGIGKEVFSWRALIILPVTGFIGWCFFYDITLGFITLSMVLTVLVLFLTNYALKIKTLFDMTDESKKDFFHFRAYANHRREYEVFSPYLINGNGFRFKQAFELLKEWDKDIEKKDEMILKLEKDLKKMANDSVKLPAEAEQEIEFVNSLSEKLLDKIRRKTEGTLSISAMELAGKYAIYRLEEDQLILEHPSAGSKNIPKTVDLNDKGLRSRSFIKILESSYDWETDSNSTISFVVELNGINYVYTVVVNERNKHALNPQTSSGKMNIDRLADVVSTAFILYGYNTSKKKRG</sequence>
<keyword evidence="1" id="KW-0175">Coiled coil</keyword>
<dbReference type="EMBL" id="QGTW01000003">
    <property type="protein sequence ID" value="PWW30549.1"/>
    <property type="molecule type" value="Genomic_DNA"/>
</dbReference>
<reference evidence="3 4" key="1">
    <citation type="submission" date="2018-05" db="EMBL/GenBank/DDBJ databases">
        <title>Freshwater and sediment microbial communities from various areas in North America, analyzing microbe dynamics in response to fracking.</title>
        <authorList>
            <person name="Lamendella R."/>
        </authorList>
    </citation>
    <scope>NUCLEOTIDE SEQUENCE [LARGE SCALE GENOMIC DNA]</scope>
    <source>
        <strain evidence="3 4">15_TX</strain>
    </source>
</reference>
<comment type="caution">
    <text evidence="3">The sequence shown here is derived from an EMBL/GenBank/DDBJ whole genome shotgun (WGS) entry which is preliminary data.</text>
</comment>
<accession>A0A2V3A483</accession>
<feature type="transmembrane region" description="Helical" evidence="2">
    <location>
        <begin position="86"/>
        <end position="106"/>
    </location>
</feature>
<organism evidence="3 4">
    <name type="scientific">Cytobacillus oceanisediminis</name>
    <dbReference type="NCBI Taxonomy" id="665099"/>
    <lineage>
        <taxon>Bacteria</taxon>
        <taxon>Bacillati</taxon>
        <taxon>Bacillota</taxon>
        <taxon>Bacilli</taxon>
        <taxon>Bacillales</taxon>
        <taxon>Bacillaceae</taxon>
        <taxon>Cytobacillus</taxon>
    </lineage>
</organism>
<keyword evidence="2" id="KW-1133">Transmembrane helix</keyword>
<keyword evidence="2" id="KW-0812">Transmembrane</keyword>
<evidence type="ECO:0000313" key="3">
    <source>
        <dbReference type="EMBL" id="PWW30549.1"/>
    </source>
</evidence>
<gene>
    <name evidence="3" type="ORF">DFO73_103442</name>
</gene>
<name>A0A2V3A483_9BACI</name>
<keyword evidence="2" id="KW-0472">Membrane</keyword>